<dbReference type="PANTHER" id="PTHR41251:SF1">
    <property type="entry name" value="NON-HOMOLOGOUS END JOINING PROTEIN KU"/>
    <property type="match status" value="1"/>
</dbReference>
<keyword evidence="2" id="KW-0227">DNA damage</keyword>
<evidence type="ECO:0000259" key="4">
    <source>
        <dbReference type="SMART" id="SM00559"/>
    </source>
</evidence>
<feature type="domain" description="Ku" evidence="4">
    <location>
        <begin position="54"/>
        <end position="183"/>
    </location>
</feature>
<dbReference type="Gene3D" id="2.40.290.10">
    <property type="match status" value="1"/>
</dbReference>
<dbReference type="GO" id="GO:0006310">
    <property type="term" value="P:DNA recombination"/>
    <property type="evidence" value="ECO:0007669"/>
    <property type="project" value="UniProtKB-KW"/>
</dbReference>
<dbReference type="GO" id="GO:0003690">
    <property type="term" value="F:double-stranded DNA binding"/>
    <property type="evidence" value="ECO:0007669"/>
    <property type="project" value="UniProtKB-UniRule"/>
</dbReference>
<dbReference type="PIRSF" id="PIRSF006493">
    <property type="entry name" value="Prok_Ku"/>
    <property type="match status" value="1"/>
</dbReference>
<keyword evidence="6" id="KW-1185">Reference proteome</keyword>
<dbReference type="PANTHER" id="PTHR41251">
    <property type="entry name" value="NON-HOMOLOGOUS END JOINING PROTEIN KU"/>
    <property type="match status" value="1"/>
</dbReference>
<comment type="subunit">
    <text evidence="2">Homodimer. Interacts with LigD.</text>
</comment>
<keyword evidence="1 2" id="KW-0238">DNA-binding</keyword>
<keyword evidence="2" id="KW-0233">DNA recombination</keyword>
<evidence type="ECO:0000313" key="5">
    <source>
        <dbReference type="EMBL" id="SKA35931.1"/>
    </source>
</evidence>
<dbReference type="SUPFAM" id="SSF100939">
    <property type="entry name" value="SPOC domain-like"/>
    <property type="match status" value="1"/>
</dbReference>
<organism evidence="5 6">
    <name type="scientific">Consotaella salsifontis</name>
    <dbReference type="NCBI Taxonomy" id="1365950"/>
    <lineage>
        <taxon>Bacteria</taxon>
        <taxon>Pseudomonadati</taxon>
        <taxon>Pseudomonadota</taxon>
        <taxon>Alphaproteobacteria</taxon>
        <taxon>Hyphomicrobiales</taxon>
        <taxon>Aurantimonadaceae</taxon>
        <taxon>Consotaella</taxon>
    </lineage>
</organism>
<dbReference type="NCBIfam" id="TIGR02772">
    <property type="entry name" value="Ku_bact"/>
    <property type="match status" value="1"/>
</dbReference>
<dbReference type="EMBL" id="FUXL01000020">
    <property type="protein sequence ID" value="SKA35931.1"/>
    <property type="molecule type" value="Genomic_DNA"/>
</dbReference>
<dbReference type="Pfam" id="PF02735">
    <property type="entry name" value="Ku"/>
    <property type="match status" value="1"/>
</dbReference>
<dbReference type="InterPro" id="IPR009187">
    <property type="entry name" value="Prok_Ku"/>
</dbReference>
<name>A0A1T4T6S3_9HYPH</name>
<gene>
    <name evidence="2" type="primary">ku</name>
    <name evidence="5" type="ORF">SAMN05428963_12010</name>
</gene>
<dbReference type="RefSeq" id="WP_078710173.1">
    <property type="nucleotide sequence ID" value="NZ_FUXL01000020.1"/>
</dbReference>
<feature type="region of interest" description="Disordered" evidence="3">
    <location>
        <begin position="229"/>
        <end position="317"/>
    </location>
</feature>
<keyword evidence="2" id="KW-0234">DNA repair</keyword>
<dbReference type="AlphaFoldDB" id="A0A1T4T6S3"/>
<accession>A0A1T4T6S3</accession>
<evidence type="ECO:0000256" key="3">
    <source>
        <dbReference type="SAM" id="MobiDB-lite"/>
    </source>
</evidence>
<dbReference type="HAMAP" id="MF_01875">
    <property type="entry name" value="Prokaryotic_Ku"/>
    <property type="match status" value="1"/>
</dbReference>
<sequence>MAPRPVWKGQIRLSLVSIPVEMYAATSSGSSISFRQIHRESGKRVHYEKVVPGLGPIDPADIVKGYEIGKDEYVLLTDDEIDDVKLETKKTLELIQFVDTCEIPPLYFDKPYYLVPQDELAEDAFRVVRDALRQASKTGLGQLSLRGKEYLVAIRPCGTGLLLETLHYEDEIRKSDSIFSDISADKAEEDLLAVASELIKRKTGPFDAAAFKDHYVDALKRLIAEKRKSGGTASVEEEEEETPRQQKGNIVDLMSSLKKSLESDRSDGASKKKEGANSESAKGAAAKRGSTSRKTSEKKQTEAKGGSSSSSRRRKSA</sequence>
<dbReference type="STRING" id="1365950.SAMN05428963_12010"/>
<evidence type="ECO:0000313" key="6">
    <source>
        <dbReference type="Proteomes" id="UP000190135"/>
    </source>
</evidence>
<dbReference type="Proteomes" id="UP000190135">
    <property type="component" value="Unassembled WGS sequence"/>
</dbReference>
<reference evidence="5 6" key="1">
    <citation type="submission" date="2017-02" db="EMBL/GenBank/DDBJ databases">
        <authorList>
            <person name="Peterson S.W."/>
        </authorList>
    </citation>
    <scope>NUCLEOTIDE SEQUENCE [LARGE SCALE GENOMIC DNA]</scope>
    <source>
        <strain evidence="5 6">USBA 369</strain>
    </source>
</reference>
<evidence type="ECO:0000256" key="2">
    <source>
        <dbReference type="HAMAP-Rule" id="MF_01875"/>
    </source>
</evidence>
<dbReference type="InterPro" id="IPR016194">
    <property type="entry name" value="SPOC-like_C_dom_sf"/>
</dbReference>
<dbReference type="CDD" id="cd00789">
    <property type="entry name" value="KU_like"/>
    <property type="match status" value="1"/>
</dbReference>
<comment type="similarity">
    <text evidence="2">Belongs to the prokaryotic Ku family.</text>
</comment>
<protein>
    <recommendedName>
        <fullName evidence="2">Non-homologous end joining protein Ku</fullName>
    </recommendedName>
</protein>
<evidence type="ECO:0000256" key="1">
    <source>
        <dbReference type="ARBA" id="ARBA00023125"/>
    </source>
</evidence>
<proteinExistence type="inferred from homology"/>
<comment type="function">
    <text evidence="2">With LigD forms a non-homologous end joining (NHEJ) DNA repair enzyme, which repairs dsDNA breaks with reduced fidelity. Binds linear dsDNA with 5'- and 3'- overhangs but not closed circular dsDNA nor ssDNA. Recruits and stimulates the ligase activity of LigD.</text>
</comment>
<dbReference type="GO" id="GO:0006303">
    <property type="term" value="P:double-strand break repair via nonhomologous end joining"/>
    <property type="evidence" value="ECO:0007669"/>
    <property type="project" value="UniProtKB-UniRule"/>
</dbReference>
<feature type="compositionally biased region" description="Basic and acidic residues" evidence="3">
    <location>
        <begin position="259"/>
        <end position="276"/>
    </location>
</feature>
<dbReference type="SMART" id="SM00559">
    <property type="entry name" value="Ku78"/>
    <property type="match status" value="1"/>
</dbReference>
<dbReference type="OrthoDB" id="9780854at2"/>
<dbReference type="InterPro" id="IPR006164">
    <property type="entry name" value="DNA_bd_Ku70/Ku80"/>
</dbReference>